<gene>
    <name evidence="2" type="ORF">E5L68_014025</name>
</gene>
<comment type="caution">
    <text evidence="2">The sequence shown here is derived from an EMBL/GenBank/DDBJ whole genome shotgun (WGS) entry which is preliminary data.</text>
</comment>
<accession>A0ABW9JMQ8</accession>
<evidence type="ECO:0000313" key="2">
    <source>
        <dbReference type="EMBL" id="MFN0292518.1"/>
    </source>
</evidence>
<dbReference type="Proteomes" id="UP001517367">
    <property type="component" value="Unassembled WGS sequence"/>
</dbReference>
<name>A0ABW9JMQ8_9SPHI</name>
<sequence>MIENQFIEKFKSKSVTELESIAMDSGSFVFEARYAAITLLKSRNYQSKIIDEVEKEAENLEKAKSLKTENINNRNRQLITRIRLIPIKETGKYKLENGNELQVKR</sequence>
<dbReference type="RefSeq" id="WP_138731101.1">
    <property type="nucleotide sequence ID" value="NZ_SRMP02000025.1"/>
</dbReference>
<keyword evidence="3" id="KW-1185">Reference proteome</keyword>
<evidence type="ECO:0000313" key="3">
    <source>
        <dbReference type="Proteomes" id="UP001517367"/>
    </source>
</evidence>
<protein>
    <submittedName>
        <fullName evidence="2">Uncharacterized protein</fullName>
    </submittedName>
</protein>
<organism evidence="2 3">
    <name type="scientific">Pedobacter helvus</name>
    <dbReference type="NCBI Taxonomy" id="2563444"/>
    <lineage>
        <taxon>Bacteria</taxon>
        <taxon>Pseudomonadati</taxon>
        <taxon>Bacteroidota</taxon>
        <taxon>Sphingobacteriia</taxon>
        <taxon>Sphingobacteriales</taxon>
        <taxon>Sphingobacteriaceae</taxon>
        <taxon>Pedobacter</taxon>
    </lineage>
</organism>
<keyword evidence="1" id="KW-0175">Coiled coil</keyword>
<dbReference type="EMBL" id="SRMP02000025">
    <property type="protein sequence ID" value="MFN0292518.1"/>
    <property type="molecule type" value="Genomic_DNA"/>
</dbReference>
<evidence type="ECO:0000256" key="1">
    <source>
        <dbReference type="SAM" id="Coils"/>
    </source>
</evidence>
<reference evidence="2 3" key="1">
    <citation type="submission" date="2024-12" db="EMBL/GenBank/DDBJ databases">
        <authorList>
            <person name="Hu S."/>
        </authorList>
    </citation>
    <scope>NUCLEOTIDE SEQUENCE [LARGE SCALE GENOMIC DNA]</scope>
    <source>
        <strain evidence="2 3">P-25</strain>
    </source>
</reference>
<proteinExistence type="predicted"/>
<feature type="coiled-coil region" evidence="1">
    <location>
        <begin position="43"/>
        <end position="70"/>
    </location>
</feature>